<dbReference type="Proteomes" id="UP000000268">
    <property type="component" value="Chromosome"/>
</dbReference>
<dbReference type="AlphaFoldDB" id="B0CEL7"/>
<dbReference type="HOGENOM" id="CLU_1943979_0_0_3"/>
<proteinExistence type="predicted"/>
<evidence type="ECO:0000313" key="3">
    <source>
        <dbReference type="EMBL" id="ABW28122.1"/>
    </source>
</evidence>
<sequence>MIGSGIFALWTFAWVSFATVVDGQVVEIITRRGEGGRSYTPRVTYTLDNQVHDFVSIIGSAYPPQFEVGESVKVAVSRNREREAIGSFLQLYGVPTILFLIGLLLAVEMAIIQAGDQLLYFLHPTLKDE</sequence>
<dbReference type="EMBL" id="CP000828">
    <property type="protein sequence ID" value="ABW28122.1"/>
    <property type="molecule type" value="Genomic_DNA"/>
</dbReference>
<keyword evidence="4" id="KW-1185">Reference proteome</keyword>
<dbReference type="InterPro" id="IPR021994">
    <property type="entry name" value="DUF3592"/>
</dbReference>
<name>B0CEL7_ACAM1</name>
<gene>
    <name evidence="3" type="ordered locus">AM1_3126</name>
</gene>
<evidence type="ECO:0000256" key="1">
    <source>
        <dbReference type="SAM" id="Phobius"/>
    </source>
</evidence>
<feature type="domain" description="DUF3592" evidence="2">
    <location>
        <begin position="18"/>
        <end position="83"/>
    </location>
</feature>
<reference evidence="3 4" key="1">
    <citation type="journal article" date="2008" name="Proc. Natl. Acad. Sci. U.S.A.">
        <title>Niche adaptation and genome expansion in the chlorophyll d-producing cyanobacterium Acaryochloris marina.</title>
        <authorList>
            <person name="Swingley W.D."/>
            <person name="Chen M."/>
            <person name="Cheung P.C."/>
            <person name="Conrad A.L."/>
            <person name="Dejesa L.C."/>
            <person name="Hao J."/>
            <person name="Honchak B.M."/>
            <person name="Karbach L.E."/>
            <person name="Kurdoglu A."/>
            <person name="Lahiri S."/>
            <person name="Mastrian S.D."/>
            <person name="Miyashita H."/>
            <person name="Page L."/>
            <person name="Ramakrishna P."/>
            <person name="Satoh S."/>
            <person name="Sattley W.M."/>
            <person name="Shimada Y."/>
            <person name="Taylor H.L."/>
            <person name="Tomo T."/>
            <person name="Tsuchiya T."/>
            <person name="Wang Z.T."/>
            <person name="Raymond J."/>
            <person name="Mimuro M."/>
            <person name="Blankenship R.E."/>
            <person name="Touchman J.W."/>
        </authorList>
    </citation>
    <scope>NUCLEOTIDE SEQUENCE [LARGE SCALE GENOMIC DNA]</scope>
    <source>
        <strain evidence="4">MBIC 11017</strain>
    </source>
</reference>
<organism evidence="3 4">
    <name type="scientific">Acaryochloris marina (strain MBIC 11017)</name>
    <dbReference type="NCBI Taxonomy" id="329726"/>
    <lineage>
        <taxon>Bacteria</taxon>
        <taxon>Bacillati</taxon>
        <taxon>Cyanobacteriota</taxon>
        <taxon>Cyanophyceae</taxon>
        <taxon>Acaryochloridales</taxon>
        <taxon>Acaryochloridaceae</taxon>
        <taxon>Acaryochloris</taxon>
    </lineage>
</organism>
<feature type="transmembrane region" description="Helical" evidence="1">
    <location>
        <begin position="89"/>
        <end position="112"/>
    </location>
</feature>
<dbReference type="KEGG" id="amr:AM1_3126"/>
<keyword evidence="1" id="KW-0812">Transmembrane</keyword>
<protein>
    <recommendedName>
        <fullName evidence="2">DUF3592 domain-containing protein</fullName>
    </recommendedName>
</protein>
<evidence type="ECO:0000313" key="4">
    <source>
        <dbReference type="Proteomes" id="UP000000268"/>
    </source>
</evidence>
<dbReference type="Pfam" id="PF12158">
    <property type="entry name" value="DUF3592"/>
    <property type="match status" value="1"/>
</dbReference>
<keyword evidence="1" id="KW-0472">Membrane</keyword>
<evidence type="ECO:0000259" key="2">
    <source>
        <dbReference type="Pfam" id="PF12158"/>
    </source>
</evidence>
<dbReference type="OrthoDB" id="954824at2"/>
<accession>B0CEL7</accession>
<keyword evidence="1" id="KW-1133">Transmembrane helix</keyword>